<dbReference type="PhylomeDB" id="K6ULJ0"/>
<evidence type="ECO:0000256" key="1">
    <source>
        <dbReference type="SAM" id="MobiDB-lite"/>
    </source>
</evidence>
<accession>K6ULJ0</accession>
<dbReference type="OrthoDB" id="372779at2759"/>
<protein>
    <submittedName>
        <fullName evidence="2">Uncharacterized protein</fullName>
    </submittedName>
</protein>
<name>K6ULJ0_PLACD</name>
<gene>
    <name evidence="2" type="ORF">PCYB_123290</name>
</gene>
<dbReference type="EMBL" id="DF157104">
    <property type="protein sequence ID" value="GAB67763.1"/>
    <property type="molecule type" value="Genomic_DNA"/>
</dbReference>
<dbReference type="OMA" id="HGPSEQG"/>
<dbReference type="RefSeq" id="XP_004223710.1">
    <property type="nucleotide sequence ID" value="XM_004223662.1"/>
</dbReference>
<reference evidence="2 3" key="1">
    <citation type="journal article" date="2012" name="Nat. Genet.">
        <title>Plasmodium cynomolgi genome sequences provide insight into Plasmodium vivax and the monkey malaria clade.</title>
        <authorList>
            <person name="Tachibana S."/>
            <person name="Sullivan S.A."/>
            <person name="Kawai S."/>
            <person name="Nakamura S."/>
            <person name="Kim H.R."/>
            <person name="Goto N."/>
            <person name="Arisue N."/>
            <person name="Palacpac N.M.Q."/>
            <person name="Honma H."/>
            <person name="Yagi M."/>
            <person name="Tougan T."/>
            <person name="Katakai Y."/>
            <person name="Kaneko O."/>
            <person name="Mita T."/>
            <person name="Kita K."/>
            <person name="Yasutomi Y."/>
            <person name="Sutton P.L."/>
            <person name="Shakhbatyan R."/>
            <person name="Horii T."/>
            <person name="Yasunaga T."/>
            <person name="Barnwell J.W."/>
            <person name="Escalante A.A."/>
            <person name="Carlton J.M."/>
            <person name="Tanabe K."/>
        </authorList>
    </citation>
    <scope>NUCLEOTIDE SEQUENCE [LARGE SCALE GENOMIC DNA]</scope>
    <source>
        <strain evidence="2 3">B</strain>
    </source>
</reference>
<organism evidence="2 3">
    <name type="scientific">Plasmodium cynomolgi (strain B)</name>
    <dbReference type="NCBI Taxonomy" id="1120755"/>
    <lineage>
        <taxon>Eukaryota</taxon>
        <taxon>Sar</taxon>
        <taxon>Alveolata</taxon>
        <taxon>Apicomplexa</taxon>
        <taxon>Aconoidasida</taxon>
        <taxon>Haemosporida</taxon>
        <taxon>Plasmodiidae</taxon>
        <taxon>Plasmodium</taxon>
        <taxon>Plasmodium (Plasmodium)</taxon>
    </lineage>
</organism>
<keyword evidence="3" id="KW-1185">Reference proteome</keyword>
<dbReference type="VEuPathDB" id="PlasmoDB:PCYB_123290"/>
<dbReference type="GeneID" id="14694136"/>
<feature type="region of interest" description="Disordered" evidence="1">
    <location>
        <begin position="1"/>
        <end position="91"/>
    </location>
</feature>
<dbReference type="AlphaFoldDB" id="K6ULJ0"/>
<dbReference type="Proteomes" id="UP000006319">
    <property type="component" value="Chromosome 12"/>
</dbReference>
<evidence type="ECO:0000313" key="2">
    <source>
        <dbReference type="EMBL" id="GAB67763.1"/>
    </source>
</evidence>
<feature type="region of interest" description="Disordered" evidence="1">
    <location>
        <begin position="315"/>
        <end position="364"/>
    </location>
</feature>
<evidence type="ECO:0000313" key="3">
    <source>
        <dbReference type="Proteomes" id="UP000006319"/>
    </source>
</evidence>
<dbReference type="eggNOG" id="ENOG502SZSW">
    <property type="taxonomic scope" value="Eukaryota"/>
</dbReference>
<feature type="region of interest" description="Disordered" evidence="1">
    <location>
        <begin position="105"/>
        <end position="206"/>
    </location>
</feature>
<feature type="compositionally biased region" description="Gly residues" evidence="1">
    <location>
        <begin position="151"/>
        <end position="162"/>
    </location>
</feature>
<feature type="compositionally biased region" description="Gly residues" evidence="1">
    <location>
        <begin position="318"/>
        <end position="331"/>
    </location>
</feature>
<feature type="compositionally biased region" description="Polar residues" evidence="1">
    <location>
        <begin position="25"/>
        <end position="39"/>
    </location>
</feature>
<proteinExistence type="predicted"/>
<sequence>MGFIINDAKKNDVIKTSPAEVNGEEATSNTYLSESNNGKKNGEECPGGNGSVPLSDGDTPGGEEPPVGSEDYVVANHGNEKEQPCDGTQTDNFATEETTINCAANPGEHAHWSGNKGSEREAFADETEQLPCDNGSDMNPEAEQNNIEPNGEGGMHSLGSGSGDHEGSRSGVFYLHGPSEQGHVAPSEQGHVAPSEQGHVAPTEDPNVLNSTIEQQESSFSFKSILINPNEGAVSTQDGRGSESIRMTNVQTSICSADMNTLCGGEQGVTVMTLPLESNPLEPNGLSGVAPQGVGKVGCANGEVPSQGEVPEGVTGHIAGGETGHLAGGETGHPAGEPPRRRKHPRSSEQKPPSNVNSDDGDESNHIIKKKIKRKVDENDQIFYAINEFMKEGLKNECIPLFERLQQNLFFLVMLANIPNENFDELESSSSDY</sequence>
<dbReference type="KEGG" id="pcy:PCYB_123290"/>